<accession>A0ABX0GSL2</accession>
<organism evidence="3 4">
    <name type="scientific">Motilibacter deserti</name>
    <dbReference type="NCBI Taxonomy" id="2714956"/>
    <lineage>
        <taxon>Bacteria</taxon>
        <taxon>Bacillati</taxon>
        <taxon>Actinomycetota</taxon>
        <taxon>Actinomycetes</taxon>
        <taxon>Motilibacterales</taxon>
        <taxon>Motilibacteraceae</taxon>
        <taxon>Motilibacter</taxon>
    </lineage>
</organism>
<dbReference type="InterPro" id="IPR016084">
    <property type="entry name" value="Haem_Oase-like_multi-hlx"/>
</dbReference>
<proteinExistence type="predicted"/>
<keyword evidence="4" id="KW-1185">Reference proteome</keyword>
<comment type="pathway">
    <text evidence="1">Cofactor biosynthesis; thiamine diphosphate biosynthesis.</text>
</comment>
<evidence type="ECO:0000313" key="4">
    <source>
        <dbReference type="Proteomes" id="UP000800981"/>
    </source>
</evidence>
<name>A0ABX0GSL2_9ACTN</name>
<evidence type="ECO:0000313" key="3">
    <source>
        <dbReference type="EMBL" id="NHC13495.1"/>
    </source>
</evidence>
<comment type="caution">
    <text evidence="3">The sequence shown here is derived from an EMBL/GenBank/DDBJ whole genome shotgun (WGS) entry which is preliminary data.</text>
</comment>
<feature type="domain" description="Thiaminase-2/PQQC" evidence="2">
    <location>
        <begin position="9"/>
        <end position="214"/>
    </location>
</feature>
<dbReference type="Gene3D" id="1.20.910.10">
    <property type="entry name" value="Heme oxygenase-like"/>
    <property type="match status" value="1"/>
</dbReference>
<evidence type="ECO:0000259" key="2">
    <source>
        <dbReference type="Pfam" id="PF03070"/>
    </source>
</evidence>
<dbReference type="PANTHER" id="PTHR43198:SF2">
    <property type="entry name" value="SI:CH1073-67J19.1-RELATED"/>
    <property type="match status" value="1"/>
</dbReference>
<dbReference type="InterPro" id="IPR050967">
    <property type="entry name" value="Thiamine_Salvage_TenA"/>
</dbReference>
<evidence type="ECO:0000256" key="1">
    <source>
        <dbReference type="ARBA" id="ARBA00004948"/>
    </source>
</evidence>
<dbReference type="CDD" id="cd19365">
    <property type="entry name" value="TenA_C-like"/>
    <property type="match status" value="1"/>
</dbReference>
<protein>
    <submittedName>
        <fullName evidence="3">Thiaminase II</fullName>
    </submittedName>
</protein>
<dbReference type="InterPro" id="IPR004305">
    <property type="entry name" value="Thiaminase-2/PQQC"/>
</dbReference>
<dbReference type="EMBL" id="JAANNP010000002">
    <property type="protein sequence ID" value="NHC13495.1"/>
    <property type="molecule type" value="Genomic_DNA"/>
</dbReference>
<gene>
    <name evidence="3" type="ORF">G9H71_06825</name>
</gene>
<dbReference type="Pfam" id="PF03070">
    <property type="entry name" value="TENA_THI-4"/>
    <property type="match status" value="1"/>
</dbReference>
<dbReference type="PANTHER" id="PTHR43198">
    <property type="entry name" value="BIFUNCTIONAL TH2 PROTEIN"/>
    <property type="match status" value="1"/>
</dbReference>
<reference evidence="3 4" key="1">
    <citation type="submission" date="2020-03" db="EMBL/GenBank/DDBJ databases">
        <title>Two novel Motilibacter sp.</title>
        <authorList>
            <person name="Liu S."/>
        </authorList>
    </citation>
    <scope>NUCLEOTIDE SEQUENCE [LARGE SCALE GENOMIC DNA]</scope>
    <source>
        <strain evidence="3 4">E257</strain>
    </source>
</reference>
<sequence length="228" mass="24306">MSWSAAVRAAAQPVVDEILAHPFVRGLSDGSLDPAVFDRYLLDDSAYLGQYARALTSCASRLPGGPGVTQLATAAVGAAEAERALHAQMLGERGIGPAELDAHVPTPTCTAYVSWLLAASALEPVEVGIAAVLPCFRVYLDVGLACERLVPVDGRYRTWVEAYAAEAFADAVRQAEALADLLAESAGPALRAAMGRAYLRSARYEYLFWDAAWRGDAWPCPDVELPLL</sequence>
<dbReference type="SUPFAM" id="SSF48613">
    <property type="entry name" value="Heme oxygenase-like"/>
    <property type="match status" value="1"/>
</dbReference>
<dbReference type="Proteomes" id="UP000800981">
    <property type="component" value="Unassembled WGS sequence"/>
</dbReference>
<dbReference type="RefSeq" id="WP_166279958.1">
    <property type="nucleotide sequence ID" value="NZ_JAANNP010000002.1"/>
</dbReference>